<accession>A0A6H5GDS2</accession>
<feature type="region of interest" description="Disordered" evidence="1">
    <location>
        <begin position="76"/>
        <end position="103"/>
    </location>
</feature>
<name>A0A6H5GDS2_9HEMI</name>
<gene>
    <name evidence="2" type="ORF">NTEN_LOCUS6789</name>
</gene>
<feature type="region of interest" description="Disordered" evidence="1">
    <location>
        <begin position="179"/>
        <end position="206"/>
    </location>
</feature>
<evidence type="ECO:0000313" key="2">
    <source>
        <dbReference type="EMBL" id="CAB0001002.1"/>
    </source>
</evidence>
<dbReference type="EMBL" id="CADCXU010010281">
    <property type="protein sequence ID" value="CAB0001002.1"/>
    <property type="molecule type" value="Genomic_DNA"/>
</dbReference>
<organism evidence="2 3">
    <name type="scientific">Nesidiocoris tenuis</name>
    <dbReference type="NCBI Taxonomy" id="355587"/>
    <lineage>
        <taxon>Eukaryota</taxon>
        <taxon>Metazoa</taxon>
        <taxon>Ecdysozoa</taxon>
        <taxon>Arthropoda</taxon>
        <taxon>Hexapoda</taxon>
        <taxon>Insecta</taxon>
        <taxon>Pterygota</taxon>
        <taxon>Neoptera</taxon>
        <taxon>Paraneoptera</taxon>
        <taxon>Hemiptera</taxon>
        <taxon>Heteroptera</taxon>
        <taxon>Panheteroptera</taxon>
        <taxon>Cimicomorpha</taxon>
        <taxon>Miridae</taxon>
        <taxon>Dicyphina</taxon>
        <taxon>Nesidiocoris</taxon>
    </lineage>
</organism>
<dbReference type="AlphaFoldDB" id="A0A6H5GDS2"/>
<feature type="compositionally biased region" description="Polar residues" evidence="1">
    <location>
        <begin position="187"/>
        <end position="200"/>
    </location>
</feature>
<protein>
    <submittedName>
        <fullName evidence="2">Uncharacterized protein</fullName>
    </submittedName>
</protein>
<feature type="compositionally biased region" description="Basic and acidic residues" evidence="1">
    <location>
        <begin position="76"/>
        <end position="92"/>
    </location>
</feature>
<reference evidence="2 3" key="1">
    <citation type="submission" date="2020-02" db="EMBL/GenBank/DDBJ databases">
        <authorList>
            <person name="Ferguson B K."/>
        </authorList>
    </citation>
    <scope>NUCLEOTIDE SEQUENCE [LARGE SCALE GENOMIC DNA]</scope>
</reference>
<keyword evidence="3" id="KW-1185">Reference proteome</keyword>
<dbReference type="Proteomes" id="UP000479000">
    <property type="component" value="Unassembled WGS sequence"/>
</dbReference>
<evidence type="ECO:0000256" key="1">
    <source>
        <dbReference type="SAM" id="MobiDB-lite"/>
    </source>
</evidence>
<evidence type="ECO:0000313" key="3">
    <source>
        <dbReference type="Proteomes" id="UP000479000"/>
    </source>
</evidence>
<proteinExistence type="predicted"/>
<sequence>MMMADAALQHMLYTCSANLLGRRGEDMLSRWLLPSPRGNEALRSQQQLRTASPSSGAGLVSCQELEIAIIDGGLNERKSHGSERTASSDRIRSTTVPPTLGIPQFRPLRTPDRWISGGDTRRRASALSASEIRQLFFVTVLPGRSTCKGAGRWGEGGSPGSSTCFLRCEARDYNEAFHVRAGGPGSASDTSQSQPSATEKSSGKIRRLSVGRLRSRTTATFEADASFFLLKPRSCACQLPLRVTGSFPSMGPLMLSHANRWECGATSTRQCVEKMSSRRRSATAR</sequence>